<comment type="caution">
    <text evidence="1">The sequence shown here is derived from an EMBL/GenBank/DDBJ whole genome shotgun (WGS) entry which is preliminary data.</text>
</comment>
<dbReference type="EMBL" id="CM045772">
    <property type="protein sequence ID" value="KAI7985947.1"/>
    <property type="molecule type" value="Genomic_DNA"/>
</dbReference>
<organism evidence="1 2">
    <name type="scientific">Camellia lanceoleosa</name>
    <dbReference type="NCBI Taxonomy" id="1840588"/>
    <lineage>
        <taxon>Eukaryota</taxon>
        <taxon>Viridiplantae</taxon>
        <taxon>Streptophyta</taxon>
        <taxon>Embryophyta</taxon>
        <taxon>Tracheophyta</taxon>
        <taxon>Spermatophyta</taxon>
        <taxon>Magnoliopsida</taxon>
        <taxon>eudicotyledons</taxon>
        <taxon>Gunneridae</taxon>
        <taxon>Pentapetalae</taxon>
        <taxon>asterids</taxon>
        <taxon>Ericales</taxon>
        <taxon>Theaceae</taxon>
        <taxon>Camellia</taxon>
    </lineage>
</organism>
<sequence>MGALGKWLKKLENGSSGKGRKWRLWMSDKGGHVAASEFAAVATVVRATTKDFMVVRQEWAGIRIQTMFRASLMAVVMVIVVVMLVMGSGGGGVIALARQALRALKAVVRVQVIFRGRQVRKQAAVTLTCMQVLVRAQARVRASCVSAQSQDKFLDKHHNEADPIKHAEGGWCDSLGTTEELKAKLQMRQEGKPWESRMMEELEATPPPIVGSRASFSGLDSAKENVGSSGKGRKWRLWKSDKEGHVATSNSSSFGVGDVFSAVVATVVRGKIGFEGIESSSEGTSDFPRQAGQEASYCNTNAYASSCLSSGSSDLRI</sequence>
<evidence type="ECO:0000313" key="2">
    <source>
        <dbReference type="Proteomes" id="UP001060215"/>
    </source>
</evidence>
<dbReference type="Proteomes" id="UP001060215">
    <property type="component" value="Chromosome 15"/>
</dbReference>
<protein>
    <submittedName>
        <fullName evidence="1">Uncharacterized protein</fullName>
    </submittedName>
</protein>
<evidence type="ECO:0000313" key="1">
    <source>
        <dbReference type="EMBL" id="KAI7985947.1"/>
    </source>
</evidence>
<keyword evidence="2" id="KW-1185">Reference proteome</keyword>
<proteinExistence type="predicted"/>
<name>A0ACC0FB78_9ERIC</name>
<accession>A0ACC0FB78</accession>
<reference evidence="1 2" key="1">
    <citation type="journal article" date="2022" name="Plant J.">
        <title>Chromosome-level genome of Camellia lanceoleosa provides a valuable resource for understanding genome evolution and self-incompatibility.</title>
        <authorList>
            <person name="Gong W."/>
            <person name="Xiao S."/>
            <person name="Wang L."/>
            <person name="Liao Z."/>
            <person name="Chang Y."/>
            <person name="Mo W."/>
            <person name="Hu G."/>
            <person name="Li W."/>
            <person name="Zhao G."/>
            <person name="Zhu H."/>
            <person name="Hu X."/>
            <person name="Ji K."/>
            <person name="Xiang X."/>
            <person name="Song Q."/>
            <person name="Yuan D."/>
            <person name="Jin S."/>
            <person name="Zhang L."/>
        </authorList>
    </citation>
    <scope>NUCLEOTIDE SEQUENCE [LARGE SCALE GENOMIC DNA]</scope>
    <source>
        <strain evidence="1">SQ_2022a</strain>
    </source>
</reference>
<gene>
    <name evidence="1" type="ORF">LOK49_LG14G02075</name>
</gene>